<keyword evidence="1" id="KW-1133">Transmembrane helix</keyword>
<dbReference type="Pfam" id="PF07584">
    <property type="entry name" value="BatA"/>
    <property type="match status" value="1"/>
</dbReference>
<evidence type="ECO:0000313" key="4">
    <source>
        <dbReference type="Proteomes" id="UP000244189"/>
    </source>
</evidence>
<evidence type="ECO:0000256" key="1">
    <source>
        <dbReference type="SAM" id="Phobius"/>
    </source>
</evidence>
<feature type="transmembrane region" description="Helical" evidence="1">
    <location>
        <begin position="6"/>
        <end position="26"/>
    </location>
</feature>
<dbReference type="EMBL" id="QAOG01000008">
    <property type="protein sequence ID" value="PTQ58426.1"/>
    <property type="molecule type" value="Genomic_DNA"/>
</dbReference>
<keyword evidence="1" id="KW-0472">Membrane</keyword>
<protein>
    <submittedName>
        <fullName evidence="3">Putative membrane protein (TIGR02226 family)</fullName>
    </submittedName>
</protein>
<feature type="transmembrane region" description="Helical" evidence="1">
    <location>
        <begin position="57"/>
        <end position="80"/>
    </location>
</feature>
<dbReference type="RefSeq" id="WP_107959639.1">
    <property type="nucleotide sequence ID" value="NZ_QAOG01000008.1"/>
</dbReference>
<proteinExistence type="predicted"/>
<name>A0A2T5GGI4_9SPHN</name>
<evidence type="ECO:0000259" key="2">
    <source>
        <dbReference type="Pfam" id="PF07584"/>
    </source>
</evidence>
<sequence length="375" mass="39898">MTPTLLLPLGLAALGAILVPLVLHLARRTEQRPTDFAALRWLRQKPRPRHRPKFDELLLLATRILLLALVAVFLAGPALLNTQDATPVIAFAPGIDPATVARDAKARAIWLAPGFRPIDTPAPQDAVPIGSLIRQLDTQTAATAPLTIVVPATLDGADAERPRVSHRVRWHIVPGAVAASKPAPSPLRLALRTDTAHATGARYIRAAAAALELPIDSDGPARAVPPPTTALIWLASGPLPAAVTRWIEHGGTALVANDTVIEAGLTVPAWRDETGRPLVETRSQGKGNVARLLQPLDPIAMPALVEPAFPRILADLLAPAPPPTRVEASAYRPLPGGLPPASQSRDLRPWFALAIAAAWLVERWLATRAKRAIAP</sequence>
<feature type="domain" description="Aerotolerance regulator N-terminal" evidence="2">
    <location>
        <begin position="4"/>
        <end position="77"/>
    </location>
</feature>
<evidence type="ECO:0000313" key="3">
    <source>
        <dbReference type="EMBL" id="PTQ58426.1"/>
    </source>
</evidence>
<reference evidence="3 4" key="1">
    <citation type="submission" date="2018-04" db="EMBL/GenBank/DDBJ databases">
        <title>Genomic Encyclopedia of Type Strains, Phase III (KMG-III): the genomes of soil and plant-associated and newly described type strains.</title>
        <authorList>
            <person name="Whitman W."/>
        </authorList>
    </citation>
    <scope>NUCLEOTIDE SEQUENCE [LARGE SCALE GENOMIC DNA]</scope>
    <source>
        <strain evidence="3 4">MA101b</strain>
    </source>
</reference>
<gene>
    <name evidence="3" type="ORF">C8J26_3727</name>
</gene>
<comment type="caution">
    <text evidence="3">The sequence shown here is derived from an EMBL/GenBank/DDBJ whole genome shotgun (WGS) entry which is preliminary data.</text>
</comment>
<dbReference type="AlphaFoldDB" id="A0A2T5GGI4"/>
<dbReference type="NCBIfam" id="TIGR02226">
    <property type="entry name" value="two_anch"/>
    <property type="match status" value="1"/>
</dbReference>
<organism evidence="3 4">
    <name type="scientific">Sphingomonas aurantiaca</name>
    <dbReference type="NCBI Taxonomy" id="185949"/>
    <lineage>
        <taxon>Bacteria</taxon>
        <taxon>Pseudomonadati</taxon>
        <taxon>Pseudomonadota</taxon>
        <taxon>Alphaproteobacteria</taxon>
        <taxon>Sphingomonadales</taxon>
        <taxon>Sphingomonadaceae</taxon>
        <taxon>Sphingomonas</taxon>
    </lineage>
</organism>
<accession>A0A2T5GGI4</accession>
<dbReference type="InterPro" id="IPR024163">
    <property type="entry name" value="Aerotolerance_reg_N"/>
</dbReference>
<dbReference type="InterPro" id="IPR011933">
    <property type="entry name" value="Double_TM_dom"/>
</dbReference>
<keyword evidence="1" id="KW-0812">Transmembrane</keyword>
<dbReference type="Proteomes" id="UP000244189">
    <property type="component" value="Unassembled WGS sequence"/>
</dbReference>
<keyword evidence="4" id="KW-1185">Reference proteome</keyword>